<gene>
    <name evidence="5" type="ORF">ACJ73_07041</name>
</gene>
<reference evidence="5 6" key="1">
    <citation type="submission" date="2015-08" db="EMBL/GenBank/DDBJ databases">
        <title>Emmonsia species relationships and genome sequence.</title>
        <authorList>
            <person name="Cuomo C.A."/>
            <person name="Schwartz I.S."/>
            <person name="Kenyon C."/>
            <person name="De Hoog G.S."/>
            <person name="Govender N.P."/>
            <person name="Botha A."/>
            <person name="Moreno L."/>
            <person name="De Vries M."/>
            <person name="Munoz J.F."/>
            <person name="Stielow J.B."/>
        </authorList>
    </citation>
    <scope>NUCLEOTIDE SEQUENCE [LARGE SCALE GENOMIC DNA]</scope>
    <source>
        <strain evidence="5 6">EI222</strain>
    </source>
</reference>
<dbReference type="GO" id="GO:0019346">
    <property type="term" value="P:transsulfuration"/>
    <property type="evidence" value="ECO:0007669"/>
    <property type="project" value="InterPro"/>
</dbReference>
<evidence type="ECO:0000256" key="4">
    <source>
        <dbReference type="RuleBase" id="RU362118"/>
    </source>
</evidence>
<comment type="cofactor">
    <cofactor evidence="1 4">
        <name>pyridoxal 5'-phosphate</name>
        <dbReference type="ChEBI" id="CHEBI:597326"/>
    </cofactor>
</comment>
<evidence type="ECO:0000256" key="2">
    <source>
        <dbReference type="ARBA" id="ARBA00022898"/>
    </source>
</evidence>
<dbReference type="InterPro" id="IPR015424">
    <property type="entry name" value="PyrdxlP-dep_Trfase"/>
</dbReference>
<dbReference type="InterPro" id="IPR000277">
    <property type="entry name" value="Cys/Met-Metab_PyrdxlP-dep_enz"/>
</dbReference>
<sequence>MALSDDHPSTRAIHADDPLNLVDDVAPPIHLSTTFRFPDDPKQLVLSKDPIGDFNGTKYVYSREFAPNATRFEAILSSLLNAPAVVYSSALAALHAALVLLNPRRISVSDGYHGSHEVIAVVSRLSGLQKLALDCPAKSLEVDDVILLETPVNPLGTAFNIEEYAKKAHGRGAYLIGQHDPFLWGADIVMHSGTKYLGGHSDLLCGVLATKNAAWVKRLFKDQAAMDNVLGNLEGWLGVRSLRTPEVRVQRASQSCAELVSWLRSASEERNTPPAEDDEDIFVRAVVEKIYHASLQEDEPWLKRQMPNGFGPVFSIVLRSGGFAQKLPSKLKLFHHATSLGGVNL</sequence>
<protein>
    <recommendedName>
        <fullName evidence="7">Cystathionine beta-lyase</fullName>
    </recommendedName>
</protein>
<organism evidence="5 6">
    <name type="scientific">Blastomyces percursus</name>
    <dbReference type="NCBI Taxonomy" id="1658174"/>
    <lineage>
        <taxon>Eukaryota</taxon>
        <taxon>Fungi</taxon>
        <taxon>Dikarya</taxon>
        <taxon>Ascomycota</taxon>
        <taxon>Pezizomycotina</taxon>
        <taxon>Eurotiomycetes</taxon>
        <taxon>Eurotiomycetidae</taxon>
        <taxon>Onygenales</taxon>
        <taxon>Ajellomycetaceae</taxon>
        <taxon>Blastomyces</taxon>
    </lineage>
</organism>
<dbReference type="GO" id="GO:0030170">
    <property type="term" value="F:pyridoxal phosphate binding"/>
    <property type="evidence" value="ECO:0007669"/>
    <property type="project" value="InterPro"/>
</dbReference>
<comment type="caution">
    <text evidence="5">The sequence shown here is derived from an EMBL/GenBank/DDBJ whole genome shotgun (WGS) entry which is preliminary data.</text>
</comment>
<dbReference type="Proteomes" id="UP000242791">
    <property type="component" value="Unassembled WGS sequence"/>
</dbReference>
<dbReference type="GO" id="GO:0016846">
    <property type="term" value="F:carbon-sulfur lyase activity"/>
    <property type="evidence" value="ECO:0007669"/>
    <property type="project" value="TreeGrafter"/>
</dbReference>
<feature type="modified residue" description="N6-(pyridoxal phosphate)lysine" evidence="3">
    <location>
        <position position="195"/>
    </location>
</feature>
<dbReference type="OrthoDB" id="3512640at2759"/>
<comment type="similarity">
    <text evidence="4">Belongs to the trans-sulfuration enzymes family.</text>
</comment>
<proteinExistence type="inferred from homology"/>
<dbReference type="PIRSF" id="PIRSF001434">
    <property type="entry name" value="CGS"/>
    <property type="match status" value="1"/>
</dbReference>
<dbReference type="InterPro" id="IPR054542">
    <property type="entry name" value="Cys_met_metab_PP"/>
</dbReference>
<dbReference type="VEuPathDB" id="FungiDB:ACJ73_07041"/>
<dbReference type="PANTHER" id="PTHR11808:SF84">
    <property type="entry name" value="ENZYME FAMILY PROTEIN, PUTATIVE (AFU_ORTHOLOGUE AFUA_5G13810)-RELATED"/>
    <property type="match status" value="1"/>
</dbReference>
<evidence type="ECO:0000256" key="3">
    <source>
        <dbReference type="PIRSR" id="PIRSR001434-2"/>
    </source>
</evidence>
<dbReference type="FunFam" id="3.40.640.10:FF:000072">
    <property type="entry name" value="Putative cystathionine beta-lyase"/>
    <property type="match status" value="1"/>
</dbReference>
<evidence type="ECO:0008006" key="7">
    <source>
        <dbReference type="Google" id="ProtNLM"/>
    </source>
</evidence>
<dbReference type="PANTHER" id="PTHR11808">
    <property type="entry name" value="TRANS-SULFURATION ENZYME FAMILY MEMBER"/>
    <property type="match status" value="1"/>
</dbReference>
<dbReference type="AlphaFoldDB" id="A0A1J9PZ35"/>
<keyword evidence="6" id="KW-1185">Reference proteome</keyword>
<dbReference type="Pfam" id="PF01053">
    <property type="entry name" value="Cys_Met_Meta_PP"/>
    <property type="match status" value="1"/>
</dbReference>
<dbReference type="STRING" id="1658174.A0A1J9PZ35"/>
<dbReference type="InterPro" id="IPR015422">
    <property type="entry name" value="PyrdxlP-dep_Trfase_small"/>
</dbReference>
<dbReference type="EMBL" id="LGTZ01001347">
    <property type="protein sequence ID" value="OJD21614.1"/>
    <property type="molecule type" value="Genomic_DNA"/>
</dbReference>
<evidence type="ECO:0000313" key="6">
    <source>
        <dbReference type="Proteomes" id="UP000242791"/>
    </source>
</evidence>
<dbReference type="InterPro" id="IPR015421">
    <property type="entry name" value="PyrdxlP-dep_Trfase_major"/>
</dbReference>
<dbReference type="Gene3D" id="3.90.1150.10">
    <property type="entry name" value="Aspartate Aminotransferase, domain 1"/>
    <property type="match status" value="1"/>
</dbReference>
<dbReference type="Gene3D" id="3.40.640.10">
    <property type="entry name" value="Type I PLP-dependent aspartate aminotransferase-like (Major domain)"/>
    <property type="match status" value="1"/>
</dbReference>
<evidence type="ECO:0000313" key="5">
    <source>
        <dbReference type="EMBL" id="OJD21614.1"/>
    </source>
</evidence>
<keyword evidence="2 3" id="KW-0663">Pyridoxal phosphate</keyword>
<dbReference type="GO" id="GO:0005737">
    <property type="term" value="C:cytoplasm"/>
    <property type="evidence" value="ECO:0007669"/>
    <property type="project" value="TreeGrafter"/>
</dbReference>
<evidence type="ECO:0000256" key="1">
    <source>
        <dbReference type="ARBA" id="ARBA00001933"/>
    </source>
</evidence>
<dbReference type="PROSITE" id="PS00868">
    <property type="entry name" value="CYS_MET_METAB_PP"/>
    <property type="match status" value="1"/>
</dbReference>
<dbReference type="SUPFAM" id="SSF53383">
    <property type="entry name" value="PLP-dependent transferases"/>
    <property type="match status" value="1"/>
</dbReference>
<name>A0A1J9PZ35_9EURO</name>
<accession>A0A1J9PZ35</accession>